<dbReference type="Pfam" id="PF00010">
    <property type="entry name" value="HLH"/>
    <property type="match status" value="1"/>
</dbReference>
<feature type="compositionally biased region" description="Low complexity" evidence="6">
    <location>
        <begin position="100"/>
        <end position="128"/>
    </location>
</feature>
<evidence type="ECO:0000256" key="6">
    <source>
        <dbReference type="SAM" id="MobiDB-lite"/>
    </source>
</evidence>
<feature type="region of interest" description="Disordered" evidence="6">
    <location>
        <begin position="58"/>
        <end position="138"/>
    </location>
</feature>
<reference evidence="8 9" key="1">
    <citation type="submission" date="2018-09" db="EMBL/GenBank/DDBJ databases">
        <title>A high-quality reference genome of wild soybean provides a powerful tool to mine soybean genomes.</title>
        <authorList>
            <person name="Xie M."/>
            <person name="Chung C.Y.L."/>
            <person name="Li M.-W."/>
            <person name="Wong F.-L."/>
            <person name="Chan T.-F."/>
            <person name="Lam H.-M."/>
        </authorList>
    </citation>
    <scope>NUCLEOTIDE SEQUENCE [LARGE SCALE GENOMIC DNA]</scope>
    <source>
        <strain evidence="9">cv. W05</strain>
        <tissue evidence="8">Hypocotyl of etiolated seedlings</tissue>
    </source>
</reference>
<dbReference type="EMBL" id="QZWG01000001">
    <property type="protein sequence ID" value="RZC30852.1"/>
    <property type="molecule type" value="Genomic_DNA"/>
</dbReference>
<dbReference type="InterPro" id="IPR052610">
    <property type="entry name" value="bHLH_transcription_regulator"/>
</dbReference>
<dbReference type="Gene3D" id="4.10.280.10">
    <property type="entry name" value="Helix-loop-helix DNA-binding domain"/>
    <property type="match status" value="1"/>
</dbReference>
<dbReference type="GO" id="GO:0005634">
    <property type="term" value="C:nucleus"/>
    <property type="evidence" value="ECO:0007669"/>
    <property type="project" value="UniProtKB-SubCell"/>
</dbReference>
<dbReference type="InterPro" id="IPR054502">
    <property type="entry name" value="bHLH-TF_ACT-like_plant"/>
</dbReference>
<feature type="domain" description="BHLH" evidence="7">
    <location>
        <begin position="189"/>
        <end position="238"/>
    </location>
</feature>
<evidence type="ECO:0000259" key="7">
    <source>
        <dbReference type="PROSITE" id="PS50888"/>
    </source>
</evidence>
<dbReference type="GO" id="GO:0046983">
    <property type="term" value="F:protein dimerization activity"/>
    <property type="evidence" value="ECO:0007669"/>
    <property type="project" value="InterPro"/>
</dbReference>
<feature type="region of interest" description="Disordered" evidence="6">
    <location>
        <begin position="152"/>
        <end position="191"/>
    </location>
</feature>
<accession>A0A445M5F3</accession>
<dbReference type="Gramene" id="XM_028389247.1">
    <property type="protein sequence ID" value="XP_028245048.1"/>
    <property type="gene ID" value="LOC114422741"/>
</dbReference>
<dbReference type="InterPro" id="IPR011598">
    <property type="entry name" value="bHLH_dom"/>
</dbReference>
<dbReference type="AlphaFoldDB" id="A0A445M5F3"/>
<evidence type="ECO:0000256" key="5">
    <source>
        <dbReference type="SAM" id="Coils"/>
    </source>
</evidence>
<evidence type="ECO:0000256" key="1">
    <source>
        <dbReference type="ARBA" id="ARBA00004123"/>
    </source>
</evidence>
<gene>
    <name evidence="8" type="ORF">D0Y65_002075</name>
</gene>
<keyword evidence="4" id="KW-0539">Nucleus</keyword>
<evidence type="ECO:0000313" key="8">
    <source>
        <dbReference type="EMBL" id="RZC30852.1"/>
    </source>
</evidence>
<comment type="subcellular location">
    <subcellularLocation>
        <location evidence="1">Nucleus</location>
    </subcellularLocation>
</comment>
<keyword evidence="3" id="KW-0804">Transcription</keyword>
<dbReference type="PANTHER" id="PTHR45959:SF51">
    <property type="entry name" value="BASIC HELIX LOOP HELIX (BHLH) DNA-BINDING FAMILY PROTEIN"/>
    <property type="match status" value="1"/>
</dbReference>
<protein>
    <submittedName>
        <fullName evidence="8">Transcription factor bHLH25 isoform A</fullName>
    </submittedName>
</protein>
<dbReference type="PROSITE" id="PS50888">
    <property type="entry name" value="BHLH"/>
    <property type="match status" value="1"/>
</dbReference>
<comment type="caution">
    <text evidence="8">The sequence shown here is derived from an EMBL/GenBank/DDBJ whole genome shotgun (WGS) entry which is preliminary data.</text>
</comment>
<dbReference type="SUPFAM" id="SSF47459">
    <property type="entry name" value="HLH, helix-loop-helix DNA-binding domain"/>
    <property type="match status" value="1"/>
</dbReference>
<evidence type="ECO:0000256" key="4">
    <source>
        <dbReference type="ARBA" id="ARBA00023242"/>
    </source>
</evidence>
<proteinExistence type="predicted"/>
<evidence type="ECO:0000256" key="3">
    <source>
        <dbReference type="ARBA" id="ARBA00023163"/>
    </source>
</evidence>
<sequence length="368" mass="41212">MENNNTSMDASEASWLSDLLLQETEDGCNLFRQCHLETLLDDDEELLSHEIASAFENLQQPLSSESNTSYSETPMNSFTEETSFEKPIKQPKTNASSWNSSFTKHFSLSSSPSSPTSKILSFENSNSSPPNPNNTDQFHGIVVSAALSPKQIKTKGASVSLPHTRKRLSENQNFEAESPKGHRSYKSPSHVRDHIIAERKRREKLSQSLIALAALIPGLKKMDKASVLGDAIKYVKELQERMRMLEEEDKNRDVESVVMVKKQRLSCCDDGSASHEDEENSERLPRVEARVLEKDVLLRIHCQKQKGLLLNILVEIQNLHLFVVNSSVLPFGDSVLDITIVAQMGTGYNLTINDLVKNLRVATLKSMS</sequence>
<dbReference type="InterPro" id="IPR036638">
    <property type="entry name" value="HLH_DNA-bd_sf"/>
</dbReference>
<dbReference type="Proteomes" id="UP000289340">
    <property type="component" value="Chromosome 1"/>
</dbReference>
<dbReference type="Pfam" id="PF22754">
    <property type="entry name" value="bHLH-TF_ACT-like_plant"/>
    <property type="match status" value="1"/>
</dbReference>
<evidence type="ECO:0000256" key="2">
    <source>
        <dbReference type="ARBA" id="ARBA00023015"/>
    </source>
</evidence>
<keyword evidence="2" id="KW-0805">Transcription regulation</keyword>
<name>A0A445M5F3_GLYSO</name>
<dbReference type="PANTHER" id="PTHR45959">
    <property type="entry name" value="BHLH TRANSCRIPTION FACTOR"/>
    <property type="match status" value="1"/>
</dbReference>
<keyword evidence="5" id="KW-0175">Coiled coil</keyword>
<evidence type="ECO:0000313" key="9">
    <source>
        <dbReference type="Proteomes" id="UP000289340"/>
    </source>
</evidence>
<dbReference type="GO" id="GO:0080090">
    <property type="term" value="P:regulation of primary metabolic process"/>
    <property type="evidence" value="ECO:0007669"/>
    <property type="project" value="UniProtKB-ARBA"/>
</dbReference>
<feature type="coiled-coil region" evidence="5">
    <location>
        <begin position="228"/>
        <end position="255"/>
    </location>
</feature>
<dbReference type="SMART" id="SM00353">
    <property type="entry name" value="HLH"/>
    <property type="match status" value="1"/>
</dbReference>
<organism evidence="8 9">
    <name type="scientific">Glycine soja</name>
    <name type="common">Wild soybean</name>
    <dbReference type="NCBI Taxonomy" id="3848"/>
    <lineage>
        <taxon>Eukaryota</taxon>
        <taxon>Viridiplantae</taxon>
        <taxon>Streptophyta</taxon>
        <taxon>Embryophyta</taxon>
        <taxon>Tracheophyta</taxon>
        <taxon>Spermatophyta</taxon>
        <taxon>Magnoliopsida</taxon>
        <taxon>eudicotyledons</taxon>
        <taxon>Gunneridae</taxon>
        <taxon>Pentapetalae</taxon>
        <taxon>rosids</taxon>
        <taxon>fabids</taxon>
        <taxon>Fabales</taxon>
        <taxon>Fabaceae</taxon>
        <taxon>Papilionoideae</taxon>
        <taxon>50 kb inversion clade</taxon>
        <taxon>NPAAA clade</taxon>
        <taxon>indigoferoid/millettioid clade</taxon>
        <taxon>Phaseoleae</taxon>
        <taxon>Glycine</taxon>
        <taxon>Glycine subgen. Soja</taxon>
    </lineage>
</organism>
<feature type="compositionally biased region" description="Polar residues" evidence="6">
    <location>
        <begin position="58"/>
        <end position="81"/>
    </location>
</feature>
<keyword evidence="9" id="KW-1185">Reference proteome</keyword>